<evidence type="ECO:0000256" key="1">
    <source>
        <dbReference type="SAM" id="Phobius"/>
    </source>
</evidence>
<name>A0ABV2LBB0_9HYPH</name>
<keyword evidence="1" id="KW-0472">Membrane</keyword>
<proteinExistence type="predicted"/>
<evidence type="ECO:0000313" key="2">
    <source>
        <dbReference type="EMBL" id="MET3695138.1"/>
    </source>
</evidence>
<feature type="transmembrane region" description="Helical" evidence="1">
    <location>
        <begin position="80"/>
        <end position="102"/>
    </location>
</feature>
<dbReference type="RefSeq" id="WP_238280569.1">
    <property type="nucleotide sequence ID" value="NZ_BPQL01000087.1"/>
</dbReference>
<keyword evidence="1" id="KW-1133">Transmembrane helix</keyword>
<feature type="transmembrane region" description="Helical" evidence="1">
    <location>
        <begin position="51"/>
        <end position="68"/>
    </location>
</feature>
<dbReference type="Proteomes" id="UP001549145">
    <property type="component" value="Unassembled WGS sequence"/>
</dbReference>
<evidence type="ECO:0000313" key="3">
    <source>
        <dbReference type="Proteomes" id="UP001549145"/>
    </source>
</evidence>
<dbReference type="EMBL" id="JBEPMM010000023">
    <property type="protein sequence ID" value="MET3695138.1"/>
    <property type="molecule type" value="Genomic_DNA"/>
</dbReference>
<accession>A0ABV2LBB0</accession>
<sequence length="103" mass="11543">MRNPRPALDAKDRALLWSRLRVPVRTFLALLALLAVNVGLGATRPFEQVWLVELAVVAAMAAIIVLVSMEVRHERPLVRLFAGLGFFWVAILFGMTLTDYLAR</sequence>
<comment type="caution">
    <text evidence="2">The sequence shown here is derived from an EMBL/GenBank/DDBJ whole genome shotgun (WGS) entry which is preliminary data.</text>
</comment>
<gene>
    <name evidence="2" type="ORF">ABID43_004704</name>
</gene>
<keyword evidence="1" id="KW-0812">Transmembrane</keyword>
<protein>
    <submittedName>
        <fullName evidence="2">Cytochrome c oxidase subunit 4</fullName>
    </submittedName>
</protein>
<keyword evidence="3" id="KW-1185">Reference proteome</keyword>
<organism evidence="2 3">
    <name type="scientific">Methylobacterium goesingense</name>
    <dbReference type="NCBI Taxonomy" id="243690"/>
    <lineage>
        <taxon>Bacteria</taxon>
        <taxon>Pseudomonadati</taxon>
        <taxon>Pseudomonadota</taxon>
        <taxon>Alphaproteobacteria</taxon>
        <taxon>Hyphomicrobiales</taxon>
        <taxon>Methylobacteriaceae</taxon>
        <taxon>Methylobacterium</taxon>
    </lineage>
</organism>
<reference evidence="2 3" key="1">
    <citation type="submission" date="2024-06" db="EMBL/GenBank/DDBJ databases">
        <title>Genomic Encyclopedia of Type Strains, Phase IV (KMG-IV): sequencing the most valuable type-strain genomes for metagenomic binning, comparative biology and taxonomic classification.</title>
        <authorList>
            <person name="Goeker M."/>
        </authorList>
    </citation>
    <scope>NUCLEOTIDE SEQUENCE [LARGE SCALE GENOMIC DNA]</scope>
    <source>
        <strain evidence="2 3">DSM 21331</strain>
    </source>
</reference>